<keyword evidence="4" id="KW-0418">Kinase</keyword>
<comment type="catalytic activity">
    <reaction evidence="1">
        <text>ATP + protein L-histidine = ADP + protein N-phospho-L-histidine.</text>
        <dbReference type="EC" id="2.7.13.3"/>
    </reaction>
</comment>
<dbReference type="InterPro" id="IPR036890">
    <property type="entry name" value="HATPase_C_sf"/>
</dbReference>
<keyword evidence="3" id="KW-0808">Transferase</keyword>
<evidence type="ECO:0000259" key="5">
    <source>
        <dbReference type="PROSITE" id="PS50109"/>
    </source>
</evidence>
<evidence type="ECO:0000256" key="1">
    <source>
        <dbReference type="ARBA" id="ARBA00000085"/>
    </source>
</evidence>
<reference evidence="6 7" key="1">
    <citation type="submission" date="2019-11" db="EMBL/GenBank/DDBJ databases">
        <title>Whole-genome sequence of the anaerobic purple sulfur bacterium Allochromatium palmeri DSM 15591.</title>
        <authorList>
            <person name="Kyndt J.A."/>
            <person name="Meyer T.E."/>
        </authorList>
    </citation>
    <scope>NUCLEOTIDE SEQUENCE [LARGE SCALE GENOMIC DNA]</scope>
    <source>
        <strain evidence="6 7">DSM 15591</strain>
    </source>
</reference>
<gene>
    <name evidence="6" type="ORF">GJ668_12150</name>
</gene>
<dbReference type="Pfam" id="PF02518">
    <property type="entry name" value="HATPase_c"/>
    <property type="match status" value="1"/>
</dbReference>
<name>A0A6N8EDY8_9GAMM</name>
<evidence type="ECO:0000256" key="2">
    <source>
        <dbReference type="ARBA" id="ARBA00012438"/>
    </source>
</evidence>
<evidence type="ECO:0000256" key="4">
    <source>
        <dbReference type="ARBA" id="ARBA00022777"/>
    </source>
</evidence>
<evidence type="ECO:0000256" key="3">
    <source>
        <dbReference type="ARBA" id="ARBA00022679"/>
    </source>
</evidence>
<dbReference type="SUPFAM" id="SSF55874">
    <property type="entry name" value="ATPase domain of HSP90 chaperone/DNA topoisomerase II/histidine kinase"/>
    <property type="match status" value="1"/>
</dbReference>
<accession>A0A6N8EDY8</accession>
<dbReference type="EMBL" id="WNKT01000026">
    <property type="protein sequence ID" value="MTW21841.1"/>
    <property type="molecule type" value="Genomic_DNA"/>
</dbReference>
<dbReference type="PANTHER" id="PTHR43047">
    <property type="entry name" value="TWO-COMPONENT HISTIDINE PROTEIN KINASE"/>
    <property type="match status" value="1"/>
</dbReference>
<dbReference type="OrthoDB" id="1931120at2"/>
<dbReference type="GO" id="GO:0009927">
    <property type="term" value="F:histidine phosphotransfer kinase activity"/>
    <property type="evidence" value="ECO:0007669"/>
    <property type="project" value="TreeGrafter"/>
</dbReference>
<sequence>MVGAPSALEQLFTPFIQADSSITRRFGGTGLGLSISKRLVELMGGTIGVESSEGQGSTFWFELTLERVASGAPEVPVRQAPSGLGHQSATAGTASLCGTGAVSHGRPWRADDTRYRDGTGWTEIRRGIPAVG</sequence>
<dbReference type="Proteomes" id="UP000434044">
    <property type="component" value="Unassembled WGS sequence"/>
</dbReference>
<evidence type="ECO:0000313" key="6">
    <source>
        <dbReference type="EMBL" id="MTW21841.1"/>
    </source>
</evidence>
<dbReference type="GO" id="GO:0005886">
    <property type="term" value="C:plasma membrane"/>
    <property type="evidence" value="ECO:0007669"/>
    <property type="project" value="TreeGrafter"/>
</dbReference>
<comment type="caution">
    <text evidence="6">The sequence shown here is derived from an EMBL/GenBank/DDBJ whole genome shotgun (WGS) entry which is preliminary data.</text>
</comment>
<protein>
    <recommendedName>
        <fullName evidence="2">histidine kinase</fullName>
        <ecNumber evidence="2">2.7.13.3</ecNumber>
    </recommendedName>
</protein>
<dbReference type="InterPro" id="IPR005467">
    <property type="entry name" value="His_kinase_dom"/>
</dbReference>
<dbReference type="InterPro" id="IPR004358">
    <property type="entry name" value="Sig_transdc_His_kin-like_C"/>
</dbReference>
<dbReference type="InterPro" id="IPR003594">
    <property type="entry name" value="HATPase_dom"/>
</dbReference>
<dbReference type="AlphaFoldDB" id="A0A6N8EDY8"/>
<evidence type="ECO:0000313" key="7">
    <source>
        <dbReference type="Proteomes" id="UP000434044"/>
    </source>
</evidence>
<feature type="domain" description="Histidine kinase" evidence="5">
    <location>
        <begin position="4"/>
        <end position="67"/>
    </location>
</feature>
<organism evidence="6 7">
    <name type="scientific">Allochromatium palmeri</name>
    <dbReference type="NCBI Taxonomy" id="231048"/>
    <lineage>
        <taxon>Bacteria</taxon>
        <taxon>Pseudomonadati</taxon>
        <taxon>Pseudomonadota</taxon>
        <taxon>Gammaproteobacteria</taxon>
        <taxon>Chromatiales</taxon>
        <taxon>Chromatiaceae</taxon>
        <taxon>Allochromatium</taxon>
    </lineage>
</organism>
<dbReference type="PRINTS" id="PR00344">
    <property type="entry name" value="BCTRLSENSOR"/>
</dbReference>
<dbReference type="Gene3D" id="3.30.565.10">
    <property type="entry name" value="Histidine kinase-like ATPase, C-terminal domain"/>
    <property type="match status" value="1"/>
</dbReference>
<keyword evidence="7" id="KW-1185">Reference proteome</keyword>
<dbReference type="PROSITE" id="PS50109">
    <property type="entry name" value="HIS_KIN"/>
    <property type="match status" value="1"/>
</dbReference>
<dbReference type="GO" id="GO:0000155">
    <property type="term" value="F:phosphorelay sensor kinase activity"/>
    <property type="evidence" value="ECO:0007669"/>
    <property type="project" value="TreeGrafter"/>
</dbReference>
<dbReference type="EC" id="2.7.13.3" evidence="2"/>
<dbReference type="PANTHER" id="PTHR43047:SF66">
    <property type="entry name" value="HISKA"/>
    <property type="match status" value="1"/>
</dbReference>
<proteinExistence type="predicted"/>